<evidence type="ECO:0000259" key="7">
    <source>
        <dbReference type="Pfam" id="PF07298"/>
    </source>
</evidence>
<accession>A0A0F9BGU6</accession>
<proteinExistence type="inferred from homology"/>
<dbReference type="PANTHER" id="PTHR31040">
    <property type="entry name" value="NURIM"/>
    <property type="match status" value="1"/>
</dbReference>
<keyword evidence="5 6" id="KW-0472">Membrane</keyword>
<dbReference type="Pfam" id="PF07298">
    <property type="entry name" value="NnrU"/>
    <property type="match status" value="1"/>
</dbReference>
<evidence type="ECO:0000256" key="5">
    <source>
        <dbReference type="ARBA" id="ARBA00023136"/>
    </source>
</evidence>
<feature type="transmembrane region" description="Helical" evidence="6">
    <location>
        <begin position="134"/>
        <end position="156"/>
    </location>
</feature>
<evidence type="ECO:0000256" key="6">
    <source>
        <dbReference type="SAM" id="Phobius"/>
    </source>
</evidence>
<organism evidence="8">
    <name type="scientific">marine sediment metagenome</name>
    <dbReference type="NCBI Taxonomy" id="412755"/>
    <lineage>
        <taxon>unclassified sequences</taxon>
        <taxon>metagenomes</taxon>
        <taxon>ecological metagenomes</taxon>
    </lineage>
</organism>
<name>A0A0F9BGU6_9ZZZZ</name>
<feature type="transmembrane region" description="Helical" evidence="6">
    <location>
        <begin position="6"/>
        <end position="26"/>
    </location>
</feature>
<comment type="subcellular location">
    <subcellularLocation>
        <location evidence="1">Membrane</location>
        <topology evidence="1">Multi-pass membrane protein</topology>
    </subcellularLocation>
</comment>
<feature type="transmembrane region" description="Helical" evidence="6">
    <location>
        <begin position="162"/>
        <end position="181"/>
    </location>
</feature>
<protein>
    <recommendedName>
        <fullName evidence="7">NnrU domain-containing protein</fullName>
    </recommendedName>
</protein>
<evidence type="ECO:0000256" key="1">
    <source>
        <dbReference type="ARBA" id="ARBA00004141"/>
    </source>
</evidence>
<dbReference type="GO" id="GO:0031965">
    <property type="term" value="C:nuclear membrane"/>
    <property type="evidence" value="ECO:0007669"/>
    <property type="project" value="TreeGrafter"/>
</dbReference>
<comment type="caution">
    <text evidence="8">The sequence shown here is derived from an EMBL/GenBank/DDBJ whole genome shotgun (WGS) entry which is preliminary data.</text>
</comment>
<evidence type="ECO:0000256" key="3">
    <source>
        <dbReference type="ARBA" id="ARBA00022692"/>
    </source>
</evidence>
<dbReference type="Gene3D" id="1.20.120.1630">
    <property type="match status" value="1"/>
</dbReference>
<gene>
    <name evidence="8" type="ORF">LCGC14_2449750</name>
</gene>
<feature type="transmembrane region" description="Helical" evidence="6">
    <location>
        <begin position="46"/>
        <end position="66"/>
    </location>
</feature>
<keyword evidence="3 6" id="KW-0812">Transmembrane</keyword>
<comment type="similarity">
    <text evidence="2">Belongs to the nurim family.</text>
</comment>
<keyword evidence="4 6" id="KW-1133">Transmembrane helix</keyword>
<reference evidence="8" key="1">
    <citation type="journal article" date="2015" name="Nature">
        <title>Complex archaea that bridge the gap between prokaryotes and eukaryotes.</title>
        <authorList>
            <person name="Spang A."/>
            <person name="Saw J.H."/>
            <person name="Jorgensen S.L."/>
            <person name="Zaremba-Niedzwiedzka K."/>
            <person name="Martijn J."/>
            <person name="Lind A.E."/>
            <person name="van Eijk R."/>
            <person name="Schleper C."/>
            <person name="Guy L."/>
            <person name="Ettema T.J."/>
        </authorList>
    </citation>
    <scope>NUCLEOTIDE SEQUENCE</scope>
</reference>
<evidence type="ECO:0000313" key="8">
    <source>
        <dbReference type="EMBL" id="KKL21010.1"/>
    </source>
</evidence>
<dbReference type="PANTHER" id="PTHR31040:SF1">
    <property type="entry name" value="NURIM"/>
    <property type="match status" value="1"/>
</dbReference>
<sequence length="214" mass="23909">MGHLEAIAYITAICLGFGLVHSILVLESAKNLTVKIVGARKVKAFYRLAFTMISVVTTAATIYLILRIPDEVLFKGPVWWRSLMYFGEAFGLVFGALAFRVIDPKEFLGLRQAIRYIRTGDTGGDLEGMTGKGFVASGVYGIVRHPLYLAGIIIFACQPTVTRTWLTVSVVAIVYFIYGSLIEEKRILKKFGDEYRDYMSRVPLLVPTIRLSKK</sequence>
<dbReference type="EMBL" id="LAZR01037886">
    <property type="protein sequence ID" value="KKL21010.1"/>
    <property type="molecule type" value="Genomic_DNA"/>
</dbReference>
<dbReference type="InterPro" id="IPR033580">
    <property type="entry name" value="Nurim-like"/>
</dbReference>
<dbReference type="AlphaFoldDB" id="A0A0F9BGU6"/>
<evidence type="ECO:0000256" key="4">
    <source>
        <dbReference type="ARBA" id="ARBA00022989"/>
    </source>
</evidence>
<dbReference type="InterPro" id="IPR009915">
    <property type="entry name" value="NnrU_dom"/>
</dbReference>
<evidence type="ECO:0000256" key="2">
    <source>
        <dbReference type="ARBA" id="ARBA00010631"/>
    </source>
</evidence>
<feature type="transmembrane region" description="Helical" evidence="6">
    <location>
        <begin position="78"/>
        <end position="102"/>
    </location>
</feature>
<feature type="domain" description="NnrU" evidence="7">
    <location>
        <begin position="11"/>
        <end position="156"/>
    </location>
</feature>